<keyword evidence="5 9" id="KW-0735">Signal-anchor</keyword>
<keyword evidence="7 9" id="KW-0333">Golgi apparatus</keyword>
<name>A0ABQ9JI47_9CUCU</name>
<evidence type="ECO:0000256" key="9">
    <source>
        <dbReference type="RuleBase" id="RU364016"/>
    </source>
</evidence>
<evidence type="ECO:0000256" key="7">
    <source>
        <dbReference type="ARBA" id="ARBA00023034"/>
    </source>
</evidence>
<accession>A0ABQ9JI47</accession>
<dbReference type="InterPro" id="IPR051227">
    <property type="entry name" value="CS_glycosyltransferase"/>
</dbReference>
<keyword evidence="3 9" id="KW-0808">Transferase</keyword>
<dbReference type="InterPro" id="IPR008428">
    <property type="entry name" value="Chond_GalNAc"/>
</dbReference>
<keyword evidence="11" id="KW-1185">Reference proteome</keyword>
<evidence type="ECO:0000256" key="3">
    <source>
        <dbReference type="ARBA" id="ARBA00022679"/>
    </source>
</evidence>
<comment type="subcellular location">
    <subcellularLocation>
        <location evidence="1 9">Golgi apparatus</location>
        <location evidence="1 9">Golgi stack membrane</location>
        <topology evidence="1 9">Single-pass type II membrane protein</topology>
    </subcellularLocation>
</comment>
<gene>
    <name evidence="10" type="ORF">NQ317_015574</name>
</gene>
<evidence type="ECO:0000256" key="2">
    <source>
        <dbReference type="ARBA" id="ARBA00009239"/>
    </source>
</evidence>
<keyword evidence="4" id="KW-0812">Transmembrane</keyword>
<evidence type="ECO:0000256" key="6">
    <source>
        <dbReference type="ARBA" id="ARBA00022989"/>
    </source>
</evidence>
<comment type="similarity">
    <text evidence="2 9">Belongs to the chondroitin N-acetylgalactosaminyltransferase family.</text>
</comment>
<evidence type="ECO:0000313" key="10">
    <source>
        <dbReference type="EMBL" id="KAJ8977289.1"/>
    </source>
</evidence>
<dbReference type="PANTHER" id="PTHR12369:SF11">
    <property type="entry name" value="HEXOSYLTRANSFERASE"/>
    <property type="match status" value="1"/>
</dbReference>
<dbReference type="Pfam" id="PF05679">
    <property type="entry name" value="CHGN"/>
    <property type="match status" value="1"/>
</dbReference>
<evidence type="ECO:0000256" key="4">
    <source>
        <dbReference type="ARBA" id="ARBA00022692"/>
    </source>
</evidence>
<organism evidence="10 11">
    <name type="scientific">Molorchus minor</name>
    <dbReference type="NCBI Taxonomy" id="1323400"/>
    <lineage>
        <taxon>Eukaryota</taxon>
        <taxon>Metazoa</taxon>
        <taxon>Ecdysozoa</taxon>
        <taxon>Arthropoda</taxon>
        <taxon>Hexapoda</taxon>
        <taxon>Insecta</taxon>
        <taxon>Pterygota</taxon>
        <taxon>Neoptera</taxon>
        <taxon>Endopterygota</taxon>
        <taxon>Coleoptera</taxon>
        <taxon>Polyphaga</taxon>
        <taxon>Cucujiformia</taxon>
        <taxon>Chrysomeloidea</taxon>
        <taxon>Cerambycidae</taxon>
        <taxon>Lamiinae</taxon>
        <taxon>Monochamini</taxon>
        <taxon>Molorchus</taxon>
    </lineage>
</organism>
<evidence type="ECO:0000256" key="8">
    <source>
        <dbReference type="ARBA" id="ARBA00023136"/>
    </source>
</evidence>
<dbReference type="PANTHER" id="PTHR12369">
    <property type="entry name" value="CHONDROITIN SYNTHASE"/>
    <property type="match status" value="1"/>
</dbReference>
<dbReference type="EMBL" id="JAPWTJ010000565">
    <property type="protein sequence ID" value="KAJ8977289.1"/>
    <property type="molecule type" value="Genomic_DNA"/>
</dbReference>
<evidence type="ECO:0000313" key="11">
    <source>
        <dbReference type="Proteomes" id="UP001162164"/>
    </source>
</evidence>
<evidence type="ECO:0000256" key="1">
    <source>
        <dbReference type="ARBA" id="ARBA00004447"/>
    </source>
</evidence>
<dbReference type="EC" id="2.4.1.-" evidence="9"/>
<reference evidence="10" key="1">
    <citation type="journal article" date="2023" name="Insect Mol. Biol.">
        <title>Genome sequencing provides insights into the evolution of gene families encoding plant cell wall-degrading enzymes in longhorned beetles.</title>
        <authorList>
            <person name="Shin N.R."/>
            <person name="Okamura Y."/>
            <person name="Kirsch R."/>
            <person name="Pauchet Y."/>
        </authorList>
    </citation>
    <scope>NUCLEOTIDE SEQUENCE</scope>
    <source>
        <strain evidence="10">MMC_N1</strain>
    </source>
</reference>
<sequence>MQVIPLPQPEREAAFSGDLSRRKSTGPSLCILSSSPSICTGCTSISRPGLKIQDDLQESILLHRDIATSMQELGYPTNRIEKAELVKNLPLFPHSKGSDGYLGDTKILGTPTSITRYRPRTLEDVLEWELISKTLYSHRDLNPRRRIGSSLKEGLSDVVREVMELINSFSKQRGRVIDFKEILYGYWRLDPVYGVDLVLDLLLVYRKYRGHKMTVQVRRHATIQQTFTGIFVREVDDYQFPSVSQKPSSTEPLPVHKKLVHQLFSELSKNLQPILSYTNSTKKTYINFMLPLSGRYSIFKRFLKMYEHVCIREDEATKLYVILYKNEEFPEDFNRSVRLVNSVKEKYQYNDIHIVLSNETFSRGKALQLGVNSLSDDELMLFIDVDIIFDQKCLERIRKNTIKNKMIYFPIVYSLYSPSLLNKSYENVDYSYFNTDTINEENGFWRQFGFGIVSLYKSDYLNLGGFNLMINGWGYEDVTFYDNAVKSELKIIRSVDPGLIHVFHSVKCDESLDFEQKSMCIGTKASTLGSVGQLQRIFFKYKDLFR</sequence>
<evidence type="ECO:0000256" key="5">
    <source>
        <dbReference type="ARBA" id="ARBA00022968"/>
    </source>
</evidence>
<comment type="caution">
    <text evidence="10">The sequence shown here is derived from an EMBL/GenBank/DDBJ whole genome shotgun (WGS) entry which is preliminary data.</text>
</comment>
<protein>
    <recommendedName>
        <fullName evidence="9">Hexosyltransferase</fullName>
        <ecNumber evidence="9">2.4.1.-</ecNumber>
    </recommendedName>
</protein>
<dbReference type="Gene3D" id="3.90.550.10">
    <property type="entry name" value="Spore Coat Polysaccharide Biosynthesis Protein SpsA, Chain A"/>
    <property type="match status" value="1"/>
</dbReference>
<dbReference type="InterPro" id="IPR029044">
    <property type="entry name" value="Nucleotide-diphossugar_trans"/>
</dbReference>
<proteinExistence type="inferred from homology"/>
<keyword evidence="6" id="KW-1133">Transmembrane helix</keyword>
<dbReference type="Proteomes" id="UP001162164">
    <property type="component" value="Unassembled WGS sequence"/>
</dbReference>
<keyword evidence="8" id="KW-0472">Membrane</keyword>
<dbReference type="SUPFAM" id="SSF53448">
    <property type="entry name" value="Nucleotide-diphospho-sugar transferases"/>
    <property type="match status" value="1"/>
</dbReference>